<dbReference type="EMBL" id="OZ019901">
    <property type="protein sequence ID" value="CAK9236642.1"/>
    <property type="molecule type" value="Genomic_DNA"/>
</dbReference>
<sequence length="72" mass="8409">MMLSCQCTWFGIIFSMVPLAVLLLFWTRYRCWRCAVLFLGRMQNSMNSEECSKTFPSLVEFQTAVHSLTSFL</sequence>
<gene>
    <name evidence="2" type="ORF">CSSPTR1EN2_LOCUS23042</name>
</gene>
<keyword evidence="1" id="KW-0472">Membrane</keyword>
<dbReference type="Proteomes" id="UP001497512">
    <property type="component" value="Chromosome 9"/>
</dbReference>
<evidence type="ECO:0000256" key="1">
    <source>
        <dbReference type="SAM" id="Phobius"/>
    </source>
</evidence>
<accession>A0ABP0V6S8</accession>
<reference evidence="2" key="1">
    <citation type="submission" date="2024-02" db="EMBL/GenBank/DDBJ databases">
        <authorList>
            <consortium name="ELIXIR-Norway"/>
            <consortium name="Elixir Norway"/>
        </authorList>
    </citation>
    <scope>NUCLEOTIDE SEQUENCE</scope>
</reference>
<keyword evidence="3" id="KW-1185">Reference proteome</keyword>
<organism evidence="2 3">
    <name type="scientific">Sphagnum troendelagicum</name>
    <dbReference type="NCBI Taxonomy" id="128251"/>
    <lineage>
        <taxon>Eukaryota</taxon>
        <taxon>Viridiplantae</taxon>
        <taxon>Streptophyta</taxon>
        <taxon>Embryophyta</taxon>
        <taxon>Bryophyta</taxon>
        <taxon>Sphagnophytina</taxon>
        <taxon>Sphagnopsida</taxon>
        <taxon>Sphagnales</taxon>
        <taxon>Sphagnaceae</taxon>
        <taxon>Sphagnum</taxon>
    </lineage>
</organism>
<keyword evidence="1" id="KW-1133">Transmembrane helix</keyword>
<feature type="transmembrane region" description="Helical" evidence="1">
    <location>
        <begin position="7"/>
        <end position="26"/>
    </location>
</feature>
<name>A0ABP0V6S8_9BRYO</name>
<proteinExistence type="predicted"/>
<evidence type="ECO:0008006" key="4">
    <source>
        <dbReference type="Google" id="ProtNLM"/>
    </source>
</evidence>
<evidence type="ECO:0000313" key="3">
    <source>
        <dbReference type="Proteomes" id="UP001497512"/>
    </source>
</evidence>
<evidence type="ECO:0000313" key="2">
    <source>
        <dbReference type="EMBL" id="CAK9236642.1"/>
    </source>
</evidence>
<protein>
    <recommendedName>
        <fullName evidence="4">Secreted protein</fullName>
    </recommendedName>
</protein>
<keyword evidence="1" id="KW-0812">Transmembrane</keyword>